<dbReference type="GO" id="GO:0006508">
    <property type="term" value="P:proteolysis"/>
    <property type="evidence" value="ECO:0007669"/>
    <property type="project" value="UniProtKB-KW"/>
</dbReference>
<dbReference type="SUPFAM" id="SSF49785">
    <property type="entry name" value="Galactose-binding domain-like"/>
    <property type="match status" value="1"/>
</dbReference>
<keyword evidence="2" id="KW-0378">Hydrolase</keyword>
<reference evidence="6" key="2">
    <citation type="submission" date="2015-08" db="EMBL/GenBank/DDBJ databases">
        <title>Draft Genome Sequence of a Heterotrophic Facultative Anaerobic Bacterium Ardenticatena maritima Strain 110S.</title>
        <authorList>
            <person name="Kawaichi S."/>
            <person name="Yoshida T."/>
            <person name="Sako Y."/>
            <person name="Nakamura R."/>
        </authorList>
    </citation>
    <scope>NUCLEOTIDE SEQUENCE [LARGE SCALE GENOMIC DNA]</scope>
    <source>
        <strain evidence="6">110S</strain>
    </source>
</reference>
<dbReference type="EMBL" id="BBZA01000066">
    <property type="protein sequence ID" value="GAP62589.1"/>
    <property type="molecule type" value="Genomic_DNA"/>
</dbReference>
<feature type="region of interest" description="Disordered" evidence="3">
    <location>
        <begin position="1"/>
        <end position="31"/>
    </location>
</feature>
<evidence type="ECO:0000256" key="3">
    <source>
        <dbReference type="SAM" id="MobiDB-lite"/>
    </source>
</evidence>
<proteinExistence type="predicted"/>
<dbReference type="GO" id="GO:0004252">
    <property type="term" value="F:serine-type endopeptidase activity"/>
    <property type="evidence" value="ECO:0007669"/>
    <property type="project" value="InterPro"/>
</dbReference>
<organism evidence="5 6">
    <name type="scientific">Ardenticatena maritima</name>
    <dbReference type="NCBI Taxonomy" id="872965"/>
    <lineage>
        <taxon>Bacteria</taxon>
        <taxon>Bacillati</taxon>
        <taxon>Chloroflexota</taxon>
        <taxon>Ardenticatenia</taxon>
        <taxon>Ardenticatenales</taxon>
        <taxon>Ardenticatenaceae</taxon>
        <taxon>Ardenticatena</taxon>
    </lineage>
</organism>
<keyword evidence="1" id="KW-0645">Protease</keyword>
<dbReference type="Pfam" id="PF01483">
    <property type="entry name" value="P_proprotein"/>
    <property type="match status" value="1"/>
</dbReference>
<feature type="compositionally biased region" description="Low complexity" evidence="3">
    <location>
        <begin position="14"/>
        <end position="31"/>
    </location>
</feature>
<dbReference type="InterPro" id="IPR008979">
    <property type="entry name" value="Galactose-bd-like_sf"/>
</dbReference>
<dbReference type="InterPro" id="IPR002884">
    <property type="entry name" value="P_dom"/>
</dbReference>
<dbReference type="AlphaFoldDB" id="A0A0M8K8F0"/>
<protein>
    <recommendedName>
        <fullName evidence="4">P/Homo B domain-containing protein</fullName>
    </recommendedName>
</protein>
<dbReference type="InParanoid" id="A0A0M8K8F0"/>
<sequence length="154" mass="16404">MPTSTPTVPPTATPTPTNTPTITPTPTATPTATATPVAYACTGCPLAIPDDITTPLTSSVTVPDTISIRELKVFVWITHEDVYDLRVELIAPNGSTYLLYADRDVGGGPDELRTRYTVSGGLPDTANGTWTLRVTDTKPGKTGTLESWNLEIYP</sequence>
<accession>A0A0M8K8F0</accession>
<evidence type="ECO:0000313" key="6">
    <source>
        <dbReference type="Proteomes" id="UP000037784"/>
    </source>
</evidence>
<evidence type="ECO:0000256" key="1">
    <source>
        <dbReference type="ARBA" id="ARBA00022670"/>
    </source>
</evidence>
<dbReference type="STRING" id="872965.SE16_08865"/>
<reference evidence="5 6" key="1">
    <citation type="journal article" date="2015" name="Genome Announc.">
        <title>Draft Genome Sequence of a Heterotrophic Facultative Anaerobic Thermophilic Bacterium, Ardenticatena maritima Strain 110ST.</title>
        <authorList>
            <person name="Kawaichi S."/>
            <person name="Yoshida T."/>
            <person name="Sako Y."/>
            <person name="Nakamura R."/>
        </authorList>
    </citation>
    <scope>NUCLEOTIDE SEQUENCE [LARGE SCALE GENOMIC DNA]</scope>
    <source>
        <strain evidence="5 6">110S</strain>
    </source>
</reference>
<evidence type="ECO:0000313" key="5">
    <source>
        <dbReference type="EMBL" id="GAP62589.1"/>
    </source>
</evidence>
<evidence type="ECO:0000256" key="2">
    <source>
        <dbReference type="ARBA" id="ARBA00022801"/>
    </source>
</evidence>
<name>A0A0M8K8F0_9CHLR</name>
<feature type="domain" description="P/Homo B" evidence="4">
    <location>
        <begin position="31"/>
        <end position="154"/>
    </location>
</feature>
<dbReference type="Gene3D" id="2.60.120.260">
    <property type="entry name" value="Galactose-binding domain-like"/>
    <property type="match status" value="1"/>
</dbReference>
<dbReference type="Proteomes" id="UP000037784">
    <property type="component" value="Unassembled WGS sequence"/>
</dbReference>
<dbReference type="PROSITE" id="PS51829">
    <property type="entry name" value="P_HOMO_B"/>
    <property type="match status" value="1"/>
</dbReference>
<comment type="caution">
    <text evidence="5">The sequence shown here is derived from an EMBL/GenBank/DDBJ whole genome shotgun (WGS) entry which is preliminary data.</text>
</comment>
<evidence type="ECO:0000259" key="4">
    <source>
        <dbReference type="PROSITE" id="PS51829"/>
    </source>
</evidence>
<gene>
    <name evidence="5" type="ORF">ARMA_1012</name>
</gene>
<keyword evidence="6" id="KW-1185">Reference proteome</keyword>